<evidence type="ECO:0000256" key="6">
    <source>
        <dbReference type="SAM" id="MobiDB-lite"/>
    </source>
</evidence>
<comment type="similarity">
    <text evidence="5">Belongs to the MoeA family.</text>
</comment>
<feature type="region of interest" description="Disordered" evidence="6">
    <location>
        <begin position="174"/>
        <end position="202"/>
    </location>
</feature>
<feature type="domain" description="MoaB/Mog" evidence="7">
    <location>
        <begin position="416"/>
        <end position="563"/>
    </location>
</feature>
<proteinExistence type="inferred from homology"/>
<dbReference type="GO" id="GO:0046872">
    <property type="term" value="F:metal ion binding"/>
    <property type="evidence" value="ECO:0007669"/>
    <property type="project" value="UniProtKB-UniRule"/>
</dbReference>
<evidence type="ECO:0000256" key="2">
    <source>
        <dbReference type="ARBA" id="ARBA00007589"/>
    </source>
</evidence>
<dbReference type="HOGENOM" id="CLU_010186_2_2_1"/>
<evidence type="ECO:0000256" key="5">
    <source>
        <dbReference type="RuleBase" id="RU365090"/>
    </source>
</evidence>
<accession>W6MXP0</accession>
<dbReference type="SUPFAM" id="SSF53218">
    <property type="entry name" value="Molybdenum cofactor biosynthesis proteins"/>
    <property type="match status" value="2"/>
</dbReference>
<dbReference type="Gene3D" id="3.40.980.10">
    <property type="entry name" value="MoaB/Mog-like domain"/>
    <property type="match status" value="2"/>
</dbReference>
<dbReference type="GO" id="GO:0005829">
    <property type="term" value="C:cytosol"/>
    <property type="evidence" value="ECO:0007669"/>
    <property type="project" value="TreeGrafter"/>
</dbReference>
<comment type="pathway">
    <text evidence="1 5">Cofactor biosynthesis; molybdopterin biosynthesis.</text>
</comment>
<reference evidence="8" key="1">
    <citation type="submission" date="2013-12" db="EMBL/GenBank/DDBJ databases">
        <authorList>
            <person name="Genoscope - CEA"/>
        </authorList>
    </citation>
    <scope>NUCLEOTIDE SEQUENCE</scope>
    <source>
        <strain evidence="8">CBS 1993</strain>
    </source>
</reference>
<sequence>MFKVGVIVVSDSCYKDRSLDKVIPCLEKFFKDHTDYSIAKAAIIPDSVDDIQYIVSKWSEESEDLRLILTSGGTGFTVRDNTPEAVKPLIQREAPGIVHAMLSESFKITRFAMMARPVAGVRKKSLIITLPGSPKAVLENLGSVFPTISHALTQIENVDSRALHRKMARTLDEAAPGGKLTSEHDHHHNHHDHEKPDSRGRVGCGIAKHKMVSNDLDAPVTQRARESPFPMVSVEESYKLISQHTPESEAITMNVQDDLFVGSVVAEDVLAPVSVPNFRASIVDGYAVVSSDGPGKYPVVSISHASGSNKPKVLASGQIARVTTGAPVPEGADAVVMVEETRLVSKTDDGSEEKEVEILATGVTPADNVRAVGSDLKEGSLILAKGTVIGKSGGEVGILASVGISKIKVYRKPKLGVLSTGDELVDLQKKTGELSYGQIYDSNRPTLLSTIRQTGFEVVDLGIALDSQETLASQLAKALDSDIDYLITTGGVSMGELDLLKPTIERVLNGTIHFGRVKMKPGKPTTFATVTAKGKTKVIFALPGNPASASVCYHVFVLPSLLLNSGSKPVGDEILPQLPLVKVKLAASTRLDPRPEYQRARVTQIATNGVYELVATVTGFQRSSRIASFATANAILVLPSSAGRSPQYEAGTLCDALLLGPVDIV</sequence>
<keyword evidence="4 5" id="KW-0501">Molybdenum cofactor biosynthesis</keyword>
<dbReference type="Pfam" id="PF03454">
    <property type="entry name" value="MoeA_C"/>
    <property type="match status" value="1"/>
</dbReference>
<dbReference type="PANTHER" id="PTHR10192">
    <property type="entry name" value="MOLYBDOPTERIN BIOSYNTHESIS PROTEIN"/>
    <property type="match status" value="1"/>
</dbReference>
<dbReference type="Proteomes" id="UP000019384">
    <property type="component" value="Unassembled WGS sequence"/>
</dbReference>
<comment type="catalytic activity">
    <reaction evidence="5">
        <text>adenylyl-molybdopterin + molybdate = Mo-molybdopterin + AMP + H(+)</text>
        <dbReference type="Rhea" id="RHEA:35047"/>
        <dbReference type="ChEBI" id="CHEBI:15378"/>
        <dbReference type="ChEBI" id="CHEBI:36264"/>
        <dbReference type="ChEBI" id="CHEBI:62727"/>
        <dbReference type="ChEBI" id="CHEBI:71302"/>
        <dbReference type="ChEBI" id="CHEBI:456215"/>
    </reaction>
</comment>
<dbReference type="GO" id="GO:0061598">
    <property type="term" value="F:molybdopterin adenylyltransferase activity"/>
    <property type="evidence" value="ECO:0007669"/>
    <property type="project" value="UniProtKB-UniRule"/>
</dbReference>
<dbReference type="RefSeq" id="XP_022461213.1">
    <property type="nucleotide sequence ID" value="XM_022600387.1"/>
</dbReference>
<dbReference type="NCBIfam" id="TIGR00177">
    <property type="entry name" value="molyb_syn"/>
    <property type="match status" value="2"/>
</dbReference>
<comment type="similarity">
    <text evidence="3">In the C-terminal section; belongs to the MoeA family.</text>
</comment>
<evidence type="ECO:0000313" key="8">
    <source>
        <dbReference type="EMBL" id="CDK29225.1"/>
    </source>
</evidence>
<protein>
    <recommendedName>
        <fullName evidence="7">MoaB/Mog domain-containing protein</fullName>
    </recommendedName>
</protein>
<evidence type="ECO:0000256" key="4">
    <source>
        <dbReference type="ARBA" id="ARBA00023150"/>
    </source>
</evidence>
<dbReference type="FunFam" id="2.170.190.11:FF:000001">
    <property type="entry name" value="Molybdopterin molybdenumtransferase"/>
    <property type="match status" value="1"/>
</dbReference>
<dbReference type="Pfam" id="PF00994">
    <property type="entry name" value="MoCF_biosynth"/>
    <property type="match status" value="2"/>
</dbReference>
<feature type="domain" description="MoaB/Mog" evidence="7">
    <location>
        <begin position="5"/>
        <end position="151"/>
    </location>
</feature>
<organism evidence="8 9">
    <name type="scientific">Kuraishia capsulata CBS 1993</name>
    <dbReference type="NCBI Taxonomy" id="1382522"/>
    <lineage>
        <taxon>Eukaryota</taxon>
        <taxon>Fungi</taxon>
        <taxon>Dikarya</taxon>
        <taxon>Ascomycota</taxon>
        <taxon>Saccharomycotina</taxon>
        <taxon>Pichiomycetes</taxon>
        <taxon>Pichiales</taxon>
        <taxon>Pichiaceae</taxon>
        <taxon>Kuraishia</taxon>
    </lineage>
</organism>
<dbReference type="AlphaFoldDB" id="W6MXP0"/>
<feature type="compositionally biased region" description="Basic and acidic residues" evidence="6">
    <location>
        <begin position="181"/>
        <end position="200"/>
    </location>
</feature>
<dbReference type="UniPathway" id="UPA00344"/>
<keyword evidence="5" id="KW-0460">Magnesium</keyword>
<dbReference type="InterPro" id="IPR036688">
    <property type="entry name" value="MoeA_C_domain_IV_sf"/>
</dbReference>
<dbReference type="SMART" id="SM00852">
    <property type="entry name" value="MoCF_biosynth"/>
    <property type="match status" value="2"/>
</dbReference>
<dbReference type="SUPFAM" id="SSF63867">
    <property type="entry name" value="MoeA C-terminal domain-like"/>
    <property type="match status" value="1"/>
</dbReference>
<dbReference type="InterPro" id="IPR036425">
    <property type="entry name" value="MoaB/Mog-like_dom_sf"/>
</dbReference>
<comment type="function">
    <text evidence="5">Catalyzes two steps in the biosynthesis of the molybdenum cofactor. In the first step, molybdopterin is adenylated. Subsequently, molybdate is inserted into adenylated molybdopterin and AMP is released.</text>
</comment>
<gene>
    <name evidence="8" type="ORF">KUCA_T00005213001</name>
</gene>
<keyword evidence="5" id="KW-0808">Transferase</keyword>
<dbReference type="OrthoDB" id="4349954at2759"/>
<dbReference type="InterPro" id="IPR008284">
    <property type="entry name" value="MoCF_biosynth_CS"/>
</dbReference>
<dbReference type="FunFam" id="3.40.980.10:FF:000001">
    <property type="entry name" value="Molybdopterin molybdenumtransferase"/>
    <property type="match status" value="1"/>
</dbReference>
<dbReference type="InterPro" id="IPR036135">
    <property type="entry name" value="MoeA_linker/N_sf"/>
</dbReference>
<keyword evidence="9" id="KW-1185">Reference proteome</keyword>
<dbReference type="PROSITE" id="PS01079">
    <property type="entry name" value="MOCF_BIOSYNTHESIS_2"/>
    <property type="match status" value="1"/>
</dbReference>
<dbReference type="STRING" id="1382522.W6MXP0"/>
<dbReference type="CDD" id="cd00886">
    <property type="entry name" value="MogA_MoaB"/>
    <property type="match status" value="1"/>
</dbReference>
<dbReference type="Gene3D" id="2.40.340.10">
    <property type="entry name" value="MoeA, C-terminal, domain IV"/>
    <property type="match status" value="1"/>
</dbReference>
<dbReference type="InterPro" id="IPR001453">
    <property type="entry name" value="MoaB/Mog_dom"/>
</dbReference>
<name>W6MXP0_9ASCO</name>
<dbReference type="InterPro" id="IPR005111">
    <property type="entry name" value="MoeA_C_domain_IV"/>
</dbReference>
<dbReference type="PANTHER" id="PTHR10192:SF5">
    <property type="entry name" value="GEPHYRIN"/>
    <property type="match status" value="1"/>
</dbReference>
<evidence type="ECO:0000256" key="3">
    <source>
        <dbReference type="ARBA" id="ARBA00008339"/>
    </source>
</evidence>
<dbReference type="Pfam" id="PF03453">
    <property type="entry name" value="MoeA_N"/>
    <property type="match status" value="1"/>
</dbReference>
<dbReference type="CDD" id="cd00887">
    <property type="entry name" value="MoeA"/>
    <property type="match status" value="1"/>
</dbReference>
<keyword evidence="5" id="KW-0500">Molybdenum</keyword>
<dbReference type="NCBIfam" id="NF045515">
    <property type="entry name" value="Glp_gephyrin"/>
    <property type="match status" value="1"/>
</dbReference>
<dbReference type="GO" id="GO:0061599">
    <property type="term" value="F:molybdopterin molybdotransferase activity"/>
    <property type="evidence" value="ECO:0007669"/>
    <property type="project" value="UniProtKB-UniRule"/>
</dbReference>
<evidence type="ECO:0000313" key="9">
    <source>
        <dbReference type="Proteomes" id="UP000019384"/>
    </source>
</evidence>
<dbReference type="Gene3D" id="3.90.105.10">
    <property type="entry name" value="Molybdopterin biosynthesis moea protein, domain 2"/>
    <property type="match status" value="1"/>
</dbReference>
<evidence type="ECO:0000256" key="1">
    <source>
        <dbReference type="ARBA" id="ARBA00005046"/>
    </source>
</evidence>
<dbReference type="GO" id="GO:0005524">
    <property type="term" value="F:ATP binding"/>
    <property type="evidence" value="ECO:0007669"/>
    <property type="project" value="UniProtKB-UniRule"/>
</dbReference>
<keyword evidence="5" id="KW-0479">Metal-binding</keyword>
<dbReference type="InterPro" id="IPR005110">
    <property type="entry name" value="MoeA_linker/N"/>
</dbReference>
<comment type="catalytic activity">
    <reaction evidence="5">
        <text>molybdopterin + ATP + H(+) = adenylyl-molybdopterin + diphosphate</text>
        <dbReference type="Rhea" id="RHEA:31331"/>
        <dbReference type="ChEBI" id="CHEBI:15378"/>
        <dbReference type="ChEBI" id="CHEBI:30616"/>
        <dbReference type="ChEBI" id="CHEBI:33019"/>
        <dbReference type="ChEBI" id="CHEBI:58698"/>
        <dbReference type="ChEBI" id="CHEBI:62727"/>
    </reaction>
</comment>
<dbReference type="GO" id="GO:0006777">
    <property type="term" value="P:Mo-molybdopterin cofactor biosynthetic process"/>
    <property type="evidence" value="ECO:0007669"/>
    <property type="project" value="UniProtKB-UniRule"/>
</dbReference>
<comment type="similarity">
    <text evidence="2">In the N-terminal section; belongs to the MoaB/Mog family.</text>
</comment>
<dbReference type="Gene3D" id="2.170.190.11">
    <property type="entry name" value="Molybdopterin biosynthesis moea protein, domain 3"/>
    <property type="match status" value="1"/>
</dbReference>
<dbReference type="SUPFAM" id="SSF63882">
    <property type="entry name" value="MoeA N-terminal region -like"/>
    <property type="match status" value="1"/>
</dbReference>
<evidence type="ECO:0000259" key="7">
    <source>
        <dbReference type="SMART" id="SM00852"/>
    </source>
</evidence>
<reference evidence="8" key="2">
    <citation type="submission" date="2014-02" db="EMBL/GenBank/DDBJ databases">
        <title>Complete DNA sequence of /Kuraishia capsulata/ illustrates novel genomic features among budding yeasts (/Saccharomycotina/).</title>
        <authorList>
            <person name="Morales L."/>
            <person name="Noel B."/>
            <person name="Porcel B."/>
            <person name="Marcet-Houben M."/>
            <person name="Hullo M-F."/>
            <person name="Sacerdot C."/>
            <person name="Tekaia F."/>
            <person name="Leh-Louis V."/>
            <person name="Despons L."/>
            <person name="Khanna V."/>
            <person name="Aury J-M."/>
            <person name="Barbe V."/>
            <person name="Couloux A."/>
            <person name="Labadie K."/>
            <person name="Pelletier E."/>
            <person name="Souciet J-L."/>
            <person name="Boekhout T."/>
            <person name="Gabaldon T."/>
            <person name="Wincker P."/>
            <person name="Dujon B."/>
        </authorList>
    </citation>
    <scope>NUCLEOTIDE SEQUENCE</scope>
    <source>
        <strain evidence="8">CBS 1993</strain>
    </source>
</reference>
<dbReference type="EMBL" id="HG793130">
    <property type="protein sequence ID" value="CDK29225.1"/>
    <property type="molecule type" value="Genomic_DNA"/>
</dbReference>
<dbReference type="InterPro" id="IPR038987">
    <property type="entry name" value="MoeA-like"/>
</dbReference>
<comment type="cofactor">
    <cofactor evidence="5">
        <name>Mg(2+)</name>
        <dbReference type="ChEBI" id="CHEBI:18420"/>
    </cofactor>
</comment>
<dbReference type="GeneID" id="34522601"/>